<evidence type="ECO:0000313" key="7">
    <source>
        <dbReference type="Proteomes" id="UP000190306"/>
    </source>
</evidence>
<feature type="transmembrane region" description="Helical" evidence="4">
    <location>
        <begin position="227"/>
        <end position="246"/>
    </location>
</feature>
<dbReference type="EMBL" id="LHQL01000010">
    <property type="protein sequence ID" value="OOQ50357.1"/>
    <property type="molecule type" value="Genomic_DNA"/>
</dbReference>
<dbReference type="CDD" id="cd07557">
    <property type="entry name" value="trimeric_dUTPase"/>
    <property type="match status" value="1"/>
</dbReference>
<evidence type="ECO:0000256" key="4">
    <source>
        <dbReference type="SAM" id="Phobius"/>
    </source>
</evidence>
<dbReference type="InterPro" id="IPR036157">
    <property type="entry name" value="dUTPase-like_sf"/>
</dbReference>
<dbReference type="Proteomes" id="UP000502504">
    <property type="component" value="Chromosome"/>
</dbReference>
<dbReference type="Pfam" id="PF22769">
    <property type="entry name" value="DCD"/>
    <property type="match status" value="1"/>
</dbReference>
<evidence type="ECO:0000256" key="2">
    <source>
        <dbReference type="ARBA" id="ARBA00023080"/>
    </source>
</evidence>
<keyword evidence="1" id="KW-0378">Hydrolase</keyword>
<accession>A0AAE6YBH3</accession>
<dbReference type="InterPro" id="IPR011962">
    <property type="entry name" value="dCTP_deaminase"/>
</dbReference>
<reference evidence="6 8" key="2">
    <citation type="submission" date="2020-03" db="EMBL/GenBank/DDBJ databases">
        <title>Is there a link between lipid content and antibiotic production in Streptomyces?</title>
        <authorList>
            <person name="David M."/>
            <person name="Lejeune C."/>
            <person name="Abreu S."/>
            <person name="Thibessard A."/>
            <person name="Leblond P."/>
            <person name="Chaminade P."/>
            <person name="Virolle M.-J."/>
        </authorList>
    </citation>
    <scope>NUCLEOTIDE SEQUENCE [LARGE SCALE GENOMIC DNA]</scope>
    <source>
        <strain evidence="6 8">DSM 41481</strain>
    </source>
</reference>
<dbReference type="InterPro" id="IPR033704">
    <property type="entry name" value="dUTPase_trimeric"/>
</dbReference>
<keyword evidence="4" id="KW-0472">Membrane</keyword>
<keyword evidence="4" id="KW-1133">Transmembrane helix</keyword>
<keyword evidence="4" id="KW-0812">Transmembrane</keyword>
<name>A0AAE6YBH3_STRAT</name>
<feature type="transmembrane region" description="Helical" evidence="4">
    <location>
        <begin position="266"/>
        <end position="286"/>
    </location>
</feature>
<gene>
    <name evidence="5" type="ORF">AFM16_21115</name>
    <name evidence="6" type="ORF">HCX60_21475</name>
</gene>
<evidence type="ECO:0008006" key="9">
    <source>
        <dbReference type="Google" id="ProtNLM"/>
    </source>
</evidence>
<keyword evidence="2" id="KW-0546">Nucleotide metabolism</keyword>
<dbReference type="Proteomes" id="UP000190306">
    <property type="component" value="Chromosome"/>
</dbReference>
<dbReference type="AlphaFoldDB" id="A0AAE6YBH3"/>
<evidence type="ECO:0000313" key="8">
    <source>
        <dbReference type="Proteomes" id="UP000502504"/>
    </source>
</evidence>
<reference evidence="5 7" key="1">
    <citation type="submission" date="2015-07" db="EMBL/GenBank/DDBJ databases">
        <title>Draft Genome Sequence of Streptomyces antibioticus, IMRU 3720 reveals insights in the evolution of actinomycin biosynthetic gene clusters in Streptomyces.</title>
        <authorList>
            <person name="Crnovcic I."/>
            <person name="Ruckert C."/>
            <person name="Kalinowksi J."/>
            <person name="Keller U."/>
        </authorList>
    </citation>
    <scope>NUCLEOTIDE SEQUENCE [LARGE SCALE GENOMIC DNA]</scope>
    <source>
        <strain evidence="5 7">DSM 41481</strain>
    </source>
</reference>
<feature type="region of interest" description="Disordered" evidence="3">
    <location>
        <begin position="183"/>
        <end position="203"/>
    </location>
</feature>
<evidence type="ECO:0000313" key="6">
    <source>
        <dbReference type="EMBL" id="QIT45779.1"/>
    </source>
</evidence>
<dbReference type="EMBL" id="CP050692">
    <property type="protein sequence ID" value="QIT45779.1"/>
    <property type="molecule type" value="Genomic_DNA"/>
</dbReference>
<evidence type="ECO:0000313" key="5">
    <source>
        <dbReference type="EMBL" id="OOQ50357.1"/>
    </source>
</evidence>
<protein>
    <recommendedName>
        <fullName evidence="9">dUTPase-like domain-containing protein</fullName>
    </recommendedName>
</protein>
<dbReference type="Gene3D" id="2.70.40.10">
    <property type="match status" value="1"/>
</dbReference>
<sequence>MGANRRARPDDGPQHGVLPAGILTDEDIVAYARHYDLIVPFDPENAKYASYELHASANAQILIYHGEVTAHAPLPPVNGELIIAPGATVRIDTAESIRLPDNVMANIIGLGQLYACGVTVANTYVDPGSRGPIYLALTNLGRRTVRIPVGEPIGRAQFHLLGRAVRTAHPGPVFRRSIQLRVNGEESTPPSPGQPQDDGSRSVPLIDTSAATQLAARQESLDHRLTVVKLALYAMAGAWLGLLWAIAPTSGNTMLRFINGDGVPDILKLILGLTVPTLITLCFRDVRNSLTQVSRRRSTTT</sequence>
<proteinExistence type="predicted"/>
<dbReference type="GO" id="GO:0008829">
    <property type="term" value="F:dCTP deaminase activity"/>
    <property type="evidence" value="ECO:0007669"/>
    <property type="project" value="InterPro"/>
</dbReference>
<dbReference type="GO" id="GO:0006229">
    <property type="term" value="P:dUTP biosynthetic process"/>
    <property type="evidence" value="ECO:0007669"/>
    <property type="project" value="InterPro"/>
</dbReference>
<evidence type="ECO:0000256" key="1">
    <source>
        <dbReference type="ARBA" id="ARBA00022801"/>
    </source>
</evidence>
<dbReference type="RefSeq" id="WP_078634296.1">
    <property type="nucleotide sequence ID" value="NZ_CM007717.1"/>
</dbReference>
<keyword evidence="7" id="KW-1185">Reference proteome</keyword>
<evidence type="ECO:0000256" key="3">
    <source>
        <dbReference type="SAM" id="MobiDB-lite"/>
    </source>
</evidence>
<dbReference type="SUPFAM" id="SSF51283">
    <property type="entry name" value="dUTPase-like"/>
    <property type="match status" value="1"/>
</dbReference>
<organism evidence="6 8">
    <name type="scientific">Streptomyces antibioticus</name>
    <dbReference type="NCBI Taxonomy" id="1890"/>
    <lineage>
        <taxon>Bacteria</taxon>
        <taxon>Bacillati</taxon>
        <taxon>Actinomycetota</taxon>
        <taxon>Actinomycetes</taxon>
        <taxon>Kitasatosporales</taxon>
        <taxon>Streptomycetaceae</taxon>
        <taxon>Streptomyces</taxon>
    </lineage>
</organism>